<evidence type="ECO:0000313" key="5">
    <source>
        <dbReference type="Proteomes" id="UP001321018"/>
    </source>
</evidence>
<reference evidence="2 4" key="1">
    <citation type="submission" date="2022-09" db="EMBL/GenBank/DDBJ databases">
        <title>Enrichment on poylsaccharides allowed isolation of novel metabolic and taxonomic groups of Haloarchaea.</title>
        <authorList>
            <person name="Sorokin D.Y."/>
            <person name="Elcheninov A.G."/>
            <person name="Khizhniak T.V."/>
            <person name="Kolganova T.V."/>
            <person name="Kublanov I.V."/>
        </authorList>
    </citation>
    <scope>NUCLEOTIDE SEQUENCE</scope>
    <source>
        <strain evidence="3 4">AArc-m2/3/4</strain>
        <strain evidence="2">AArc-xg1-1</strain>
    </source>
</reference>
<feature type="transmembrane region" description="Helical" evidence="1">
    <location>
        <begin position="35"/>
        <end position="59"/>
    </location>
</feature>
<feature type="transmembrane region" description="Helical" evidence="1">
    <location>
        <begin position="7"/>
        <end position="29"/>
    </location>
</feature>
<comment type="caution">
    <text evidence="2">The sequence shown here is derived from an EMBL/GenBank/DDBJ whole genome shotgun (WGS) entry which is preliminary data.</text>
</comment>
<dbReference type="RefSeq" id="WP_338004386.1">
    <property type="nucleotide sequence ID" value="NZ_JAOPKA010000009.1"/>
</dbReference>
<sequence>MERTRAVLKMVFGINVLFLVLLGFSYPYLEPGTGSYVVAVITAALCLTMLAIVAVITYFDWDVFDPY</sequence>
<gene>
    <name evidence="3" type="ORF">OB955_21555</name>
    <name evidence="2" type="ORF">OB960_14275</name>
</gene>
<dbReference type="EMBL" id="JAOPKA010000009">
    <property type="protein sequence ID" value="MCU4742561.1"/>
    <property type="molecule type" value="Genomic_DNA"/>
</dbReference>
<dbReference type="AlphaFoldDB" id="A0AAP2YZV6"/>
<keyword evidence="1" id="KW-1133">Transmembrane helix</keyword>
<evidence type="ECO:0000256" key="1">
    <source>
        <dbReference type="SAM" id="Phobius"/>
    </source>
</evidence>
<evidence type="ECO:0000313" key="3">
    <source>
        <dbReference type="EMBL" id="MCU4975292.1"/>
    </source>
</evidence>
<proteinExistence type="predicted"/>
<keyword evidence="4" id="KW-1185">Reference proteome</keyword>
<dbReference type="EMBL" id="JAOPKB010000017">
    <property type="protein sequence ID" value="MCU4975292.1"/>
    <property type="molecule type" value="Genomic_DNA"/>
</dbReference>
<evidence type="ECO:0000313" key="4">
    <source>
        <dbReference type="Proteomes" id="UP001320972"/>
    </source>
</evidence>
<organism evidence="2 5">
    <name type="scientific">Natronoglomus mannanivorans</name>
    <dbReference type="NCBI Taxonomy" id="2979990"/>
    <lineage>
        <taxon>Archaea</taxon>
        <taxon>Methanobacteriati</taxon>
        <taxon>Methanobacteriota</taxon>
        <taxon>Stenosarchaea group</taxon>
        <taxon>Halobacteria</taxon>
        <taxon>Halobacteriales</taxon>
        <taxon>Natrialbaceae</taxon>
        <taxon>Natronoglomus</taxon>
    </lineage>
</organism>
<keyword evidence="1" id="KW-0812">Transmembrane</keyword>
<dbReference type="Proteomes" id="UP001320972">
    <property type="component" value="Unassembled WGS sequence"/>
</dbReference>
<evidence type="ECO:0000313" key="2">
    <source>
        <dbReference type="EMBL" id="MCU4742561.1"/>
    </source>
</evidence>
<dbReference type="Proteomes" id="UP001321018">
    <property type="component" value="Unassembled WGS sequence"/>
</dbReference>
<keyword evidence="1" id="KW-0472">Membrane</keyword>
<name>A0AAP2YZV6_9EURY</name>
<accession>A0AAP2YZV6</accession>
<protein>
    <submittedName>
        <fullName evidence="2">Uncharacterized protein</fullName>
    </submittedName>
</protein>